<name>A0A2T2N9W0_CORCC</name>
<keyword evidence="2" id="KW-1133">Transmembrane helix</keyword>
<evidence type="ECO:0000256" key="2">
    <source>
        <dbReference type="SAM" id="Phobius"/>
    </source>
</evidence>
<dbReference type="EMBL" id="KZ678142">
    <property type="protein sequence ID" value="PSN62026.1"/>
    <property type="molecule type" value="Genomic_DNA"/>
</dbReference>
<evidence type="ECO:0000313" key="3">
    <source>
        <dbReference type="EMBL" id="PSN62026.1"/>
    </source>
</evidence>
<dbReference type="AlphaFoldDB" id="A0A2T2N9W0"/>
<protein>
    <submittedName>
        <fullName evidence="3">Uncharacterized protein</fullName>
    </submittedName>
</protein>
<keyword evidence="4" id="KW-1185">Reference proteome</keyword>
<keyword evidence="2" id="KW-0472">Membrane</keyword>
<evidence type="ECO:0000256" key="1">
    <source>
        <dbReference type="SAM" id="MobiDB-lite"/>
    </source>
</evidence>
<proteinExistence type="predicted"/>
<dbReference type="Proteomes" id="UP000240883">
    <property type="component" value="Unassembled WGS sequence"/>
</dbReference>
<keyword evidence="2" id="KW-0812">Transmembrane</keyword>
<reference evidence="3 4" key="1">
    <citation type="journal article" date="2018" name="Front. Microbiol.">
        <title>Genome-Wide Analysis of Corynespora cassiicola Leaf Fall Disease Putative Effectors.</title>
        <authorList>
            <person name="Lopez D."/>
            <person name="Ribeiro S."/>
            <person name="Label P."/>
            <person name="Fumanal B."/>
            <person name="Venisse J.S."/>
            <person name="Kohler A."/>
            <person name="de Oliveira R.R."/>
            <person name="Labutti K."/>
            <person name="Lipzen A."/>
            <person name="Lail K."/>
            <person name="Bauer D."/>
            <person name="Ohm R.A."/>
            <person name="Barry K.W."/>
            <person name="Spatafora J."/>
            <person name="Grigoriev I.V."/>
            <person name="Martin F.M."/>
            <person name="Pujade-Renaud V."/>
        </authorList>
    </citation>
    <scope>NUCLEOTIDE SEQUENCE [LARGE SCALE GENOMIC DNA]</scope>
    <source>
        <strain evidence="3 4">Philippines</strain>
    </source>
</reference>
<feature type="transmembrane region" description="Helical" evidence="2">
    <location>
        <begin position="150"/>
        <end position="174"/>
    </location>
</feature>
<organism evidence="3 4">
    <name type="scientific">Corynespora cassiicola Philippines</name>
    <dbReference type="NCBI Taxonomy" id="1448308"/>
    <lineage>
        <taxon>Eukaryota</taxon>
        <taxon>Fungi</taxon>
        <taxon>Dikarya</taxon>
        <taxon>Ascomycota</taxon>
        <taxon>Pezizomycotina</taxon>
        <taxon>Dothideomycetes</taxon>
        <taxon>Pleosporomycetidae</taxon>
        <taxon>Pleosporales</taxon>
        <taxon>Corynesporascaceae</taxon>
        <taxon>Corynespora</taxon>
    </lineage>
</organism>
<accession>A0A2T2N9W0</accession>
<feature type="compositionally biased region" description="Polar residues" evidence="1">
    <location>
        <begin position="1"/>
        <end position="13"/>
    </location>
</feature>
<evidence type="ECO:0000313" key="4">
    <source>
        <dbReference type="Proteomes" id="UP000240883"/>
    </source>
</evidence>
<sequence>MATHTPSDASSPPSHAIPDPPSTILTLLSPTPRLRTPILVINAETKLQVEQSPLATLLAKDTPDWDPYSDPYFDPAAPSHSGTHQHVPAPPPPPTGLHHIDWPVVPVATHTPVAARPSMAPDYPVMNVWSEADIPPQYRPSEPGILGEKWFVGLGMMGGMMVLGVVCVWVIGWCR</sequence>
<feature type="region of interest" description="Disordered" evidence="1">
    <location>
        <begin position="1"/>
        <end position="29"/>
    </location>
</feature>
<gene>
    <name evidence="3" type="ORF">BS50DRAFT_592262</name>
</gene>